<evidence type="ECO:0000259" key="2">
    <source>
        <dbReference type="PROSITE" id="PS51038"/>
    </source>
</evidence>
<proteinExistence type="predicted"/>
<dbReference type="PANTHER" id="PTHR47073">
    <property type="entry name" value="PROTEIN ANTI-SILENCING 1"/>
    <property type="match status" value="1"/>
</dbReference>
<keyword evidence="4" id="KW-1185">Reference proteome</keyword>
<dbReference type="FunFam" id="2.30.30.490:FF:000017">
    <property type="entry name" value="Bromo-adjacent homology (BAH) domain-containing protein"/>
    <property type="match status" value="1"/>
</dbReference>
<dbReference type="InterPro" id="IPR001025">
    <property type="entry name" value="BAH_dom"/>
</dbReference>
<sequence length="548" mass="61061">MADNDAYAEFTWGKAKASSNKEKKFYTSFFYDNEEYSLHDNVIVHDKHQPGGHVAKIMRLWEDIATGTMMGLLRWYLRPLELPPHVQSQVACKNSKELFLAFGKGKGVSNENKLDCIERKCKVLCTSKHSRNKQPSEEDLKVADYFYNRMYNVDLKKLSNLEVIVKILGQDVLFNKPDWISDKQLGNQDTGSCPASTFPSATTHATPAASQPPVEDGEVNPDTDSVMRESRENQGQSIPLKRGSKLDSFSIKRANLASGDKTVGNRTRLQTSITKETINSSLGLSTASPGALERSPSTAQQPLTRSASAKKSEQSLLKAKIEANNGSEKTSSGRALFADSLPQSGFLIPTRARSKQVQHQDTILPRKPQNANLGDNLCHGRVLLIQNVDSSISLKDMNDLMKSALEGCCDVQMLQRSGSLSPPSGEVLLVFETEDLADAALQQFEENCLVISGSTRPLIARKVGVSDPGKIARFPGHFPLDNFKLWKQRQEEVMRKSFETFHFADPKTVEFEMASEWENLHEWLARCWEQLCKVAKFLSQASVLSEVL</sequence>
<feature type="compositionally biased region" description="Low complexity" evidence="1">
    <location>
        <begin position="194"/>
        <end position="213"/>
    </location>
</feature>
<gene>
    <name evidence="3" type="ORF">GOP47_0019700</name>
</gene>
<organism evidence="3 4">
    <name type="scientific">Adiantum capillus-veneris</name>
    <name type="common">Maidenhair fern</name>
    <dbReference type="NCBI Taxonomy" id="13818"/>
    <lineage>
        <taxon>Eukaryota</taxon>
        <taxon>Viridiplantae</taxon>
        <taxon>Streptophyta</taxon>
        <taxon>Embryophyta</taxon>
        <taxon>Tracheophyta</taxon>
        <taxon>Polypodiopsida</taxon>
        <taxon>Polypodiidae</taxon>
        <taxon>Polypodiales</taxon>
        <taxon>Pteridineae</taxon>
        <taxon>Pteridaceae</taxon>
        <taxon>Vittarioideae</taxon>
        <taxon>Adiantum</taxon>
    </lineage>
</organism>
<feature type="region of interest" description="Disordered" evidence="1">
    <location>
        <begin position="185"/>
        <end position="244"/>
    </location>
</feature>
<evidence type="ECO:0000313" key="4">
    <source>
        <dbReference type="Proteomes" id="UP000886520"/>
    </source>
</evidence>
<dbReference type="Gene3D" id="2.30.30.490">
    <property type="match status" value="1"/>
</dbReference>
<dbReference type="SMART" id="SM00439">
    <property type="entry name" value="BAH"/>
    <property type="match status" value="1"/>
</dbReference>
<dbReference type="GO" id="GO:0003682">
    <property type="term" value="F:chromatin binding"/>
    <property type="evidence" value="ECO:0007669"/>
    <property type="project" value="InterPro"/>
</dbReference>
<feature type="region of interest" description="Disordered" evidence="1">
    <location>
        <begin position="280"/>
        <end position="316"/>
    </location>
</feature>
<dbReference type="PROSITE" id="PS51038">
    <property type="entry name" value="BAH"/>
    <property type="match status" value="1"/>
</dbReference>
<dbReference type="OrthoDB" id="1896853at2759"/>
<dbReference type="PANTHER" id="PTHR47073:SF2">
    <property type="entry name" value="PROTEIN ANTI-SILENCING 1"/>
    <property type="match status" value="1"/>
</dbReference>
<evidence type="ECO:0000313" key="3">
    <source>
        <dbReference type="EMBL" id="KAI5065005.1"/>
    </source>
</evidence>
<dbReference type="Pfam" id="PF01426">
    <property type="entry name" value="BAH"/>
    <property type="match status" value="1"/>
</dbReference>
<protein>
    <recommendedName>
        <fullName evidence="2">BAH domain-containing protein</fullName>
    </recommendedName>
</protein>
<reference evidence="3" key="1">
    <citation type="submission" date="2021-01" db="EMBL/GenBank/DDBJ databases">
        <title>Adiantum capillus-veneris genome.</title>
        <authorList>
            <person name="Fang Y."/>
            <person name="Liao Q."/>
        </authorList>
    </citation>
    <scope>NUCLEOTIDE SEQUENCE</scope>
    <source>
        <strain evidence="3">H3</strain>
        <tissue evidence="3">Leaf</tissue>
    </source>
</reference>
<name>A0A9D4Z8Q7_ADICA</name>
<dbReference type="InterPro" id="IPR043151">
    <property type="entry name" value="BAH_sf"/>
</dbReference>
<evidence type="ECO:0000256" key="1">
    <source>
        <dbReference type="SAM" id="MobiDB-lite"/>
    </source>
</evidence>
<feature type="domain" description="BAH" evidence="2">
    <location>
        <begin position="34"/>
        <end position="162"/>
    </location>
</feature>
<dbReference type="EMBL" id="JABFUD020000019">
    <property type="protein sequence ID" value="KAI5065005.1"/>
    <property type="molecule type" value="Genomic_DNA"/>
</dbReference>
<dbReference type="Proteomes" id="UP000886520">
    <property type="component" value="Chromosome 19"/>
</dbReference>
<dbReference type="AlphaFoldDB" id="A0A9D4Z8Q7"/>
<comment type="caution">
    <text evidence="3">The sequence shown here is derived from an EMBL/GenBank/DDBJ whole genome shotgun (WGS) entry which is preliminary data.</text>
</comment>
<dbReference type="GO" id="GO:0003723">
    <property type="term" value="F:RNA binding"/>
    <property type="evidence" value="ECO:0007669"/>
    <property type="project" value="TreeGrafter"/>
</dbReference>
<feature type="compositionally biased region" description="Polar residues" evidence="1">
    <location>
        <begin position="295"/>
        <end position="309"/>
    </location>
</feature>
<accession>A0A9D4Z8Q7</accession>